<dbReference type="AlphaFoldDB" id="A0A9D4ZIK3"/>
<feature type="transmembrane region" description="Helical" evidence="1">
    <location>
        <begin position="25"/>
        <end position="42"/>
    </location>
</feature>
<keyword evidence="3" id="KW-1185">Reference proteome</keyword>
<evidence type="ECO:0000256" key="1">
    <source>
        <dbReference type="SAM" id="Phobius"/>
    </source>
</evidence>
<organism evidence="2 3">
    <name type="scientific">Adiantum capillus-veneris</name>
    <name type="common">Maidenhair fern</name>
    <dbReference type="NCBI Taxonomy" id="13818"/>
    <lineage>
        <taxon>Eukaryota</taxon>
        <taxon>Viridiplantae</taxon>
        <taxon>Streptophyta</taxon>
        <taxon>Embryophyta</taxon>
        <taxon>Tracheophyta</taxon>
        <taxon>Polypodiopsida</taxon>
        <taxon>Polypodiidae</taxon>
        <taxon>Polypodiales</taxon>
        <taxon>Pteridineae</taxon>
        <taxon>Pteridaceae</taxon>
        <taxon>Vittarioideae</taxon>
        <taxon>Adiantum</taxon>
    </lineage>
</organism>
<keyword evidence="1" id="KW-0812">Transmembrane</keyword>
<gene>
    <name evidence="2" type="ORF">GOP47_0008874</name>
</gene>
<name>A0A9D4ZIK3_ADICA</name>
<evidence type="ECO:0000313" key="3">
    <source>
        <dbReference type="Proteomes" id="UP000886520"/>
    </source>
</evidence>
<comment type="caution">
    <text evidence="2">The sequence shown here is derived from an EMBL/GenBank/DDBJ whole genome shotgun (WGS) entry which is preliminary data.</text>
</comment>
<dbReference type="EMBL" id="JABFUD020000008">
    <property type="protein sequence ID" value="KAI5076809.1"/>
    <property type="molecule type" value="Genomic_DNA"/>
</dbReference>
<feature type="non-terminal residue" evidence="2">
    <location>
        <position position="1"/>
    </location>
</feature>
<keyword evidence="1" id="KW-0472">Membrane</keyword>
<sequence>THYLLYTHTHTHTHTHTVCVPFSHSLPPAVAVAAAVMMLSLIRRRCHRRGALSHPPPVAPCTLLLGPLHTPSQPPAHSLLSATLSSPTNSFPTTPLSRHTLSVHYTLPRRRRMPLFLSTQI</sequence>
<keyword evidence="1" id="KW-1133">Transmembrane helix</keyword>
<reference evidence="2" key="1">
    <citation type="submission" date="2021-01" db="EMBL/GenBank/DDBJ databases">
        <title>Adiantum capillus-veneris genome.</title>
        <authorList>
            <person name="Fang Y."/>
            <person name="Liao Q."/>
        </authorList>
    </citation>
    <scope>NUCLEOTIDE SEQUENCE</scope>
    <source>
        <strain evidence="2">H3</strain>
        <tissue evidence="2">Leaf</tissue>
    </source>
</reference>
<protein>
    <submittedName>
        <fullName evidence="2">Uncharacterized protein</fullName>
    </submittedName>
</protein>
<evidence type="ECO:0000313" key="2">
    <source>
        <dbReference type="EMBL" id="KAI5076809.1"/>
    </source>
</evidence>
<dbReference type="Proteomes" id="UP000886520">
    <property type="component" value="Chromosome 8"/>
</dbReference>
<proteinExistence type="predicted"/>
<accession>A0A9D4ZIK3</accession>